<protein>
    <recommendedName>
        <fullName evidence="8">Zn(2)-C6 fungal-type domain-containing protein</fullName>
    </recommendedName>
</protein>
<evidence type="ECO:0000313" key="10">
    <source>
        <dbReference type="Proteomes" id="UP000094112"/>
    </source>
</evidence>
<keyword evidence="5" id="KW-0804">Transcription</keyword>
<evidence type="ECO:0000256" key="1">
    <source>
        <dbReference type="ARBA" id="ARBA00022723"/>
    </source>
</evidence>
<dbReference type="GO" id="GO:0003677">
    <property type="term" value="F:DNA binding"/>
    <property type="evidence" value="ECO:0007669"/>
    <property type="project" value="UniProtKB-KW"/>
</dbReference>
<dbReference type="InterPro" id="IPR001138">
    <property type="entry name" value="Zn2Cys6_DnaBD"/>
</dbReference>
<keyword evidence="1" id="KW-0479">Metal-binding</keyword>
<feature type="domain" description="Zn(2)-C6 fungal-type" evidence="8">
    <location>
        <begin position="150"/>
        <end position="188"/>
    </location>
</feature>
<keyword evidence="3" id="KW-0805">Transcription regulation</keyword>
<feature type="compositionally biased region" description="Low complexity" evidence="7">
    <location>
        <begin position="310"/>
        <end position="324"/>
    </location>
</feature>
<name>A0A1E3PCJ3_WICAA</name>
<feature type="region of interest" description="Disordered" evidence="7">
    <location>
        <begin position="1"/>
        <end position="150"/>
    </location>
</feature>
<gene>
    <name evidence="9" type="ORF">WICANDRAFT_61053</name>
</gene>
<dbReference type="EMBL" id="KV454208">
    <property type="protein sequence ID" value="ODQ63010.1"/>
    <property type="molecule type" value="Genomic_DNA"/>
</dbReference>
<keyword evidence="10" id="KW-1185">Reference proteome</keyword>
<feature type="region of interest" description="Disordered" evidence="7">
    <location>
        <begin position="353"/>
        <end position="384"/>
    </location>
</feature>
<feature type="compositionally biased region" description="Low complexity" evidence="7">
    <location>
        <begin position="14"/>
        <end position="63"/>
    </location>
</feature>
<dbReference type="CDD" id="cd12148">
    <property type="entry name" value="fungal_TF_MHR"/>
    <property type="match status" value="1"/>
</dbReference>
<dbReference type="InterPro" id="IPR036864">
    <property type="entry name" value="Zn2-C6_fun-type_DNA-bd_sf"/>
</dbReference>
<feature type="compositionally biased region" description="Low complexity" evidence="7">
    <location>
        <begin position="100"/>
        <end position="110"/>
    </location>
</feature>
<dbReference type="GO" id="GO:0000981">
    <property type="term" value="F:DNA-binding transcription factor activity, RNA polymerase II-specific"/>
    <property type="evidence" value="ECO:0007669"/>
    <property type="project" value="InterPro"/>
</dbReference>
<feature type="compositionally biased region" description="Polar residues" evidence="7">
    <location>
        <begin position="68"/>
        <end position="83"/>
    </location>
</feature>
<evidence type="ECO:0000313" key="9">
    <source>
        <dbReference type="EMBL" id="ODQ63010.1"/>
    </source>
</evidence>
<evidence type="ECO:0000256" key="5">
    <source>
        <dbReference type="ARBA" id="ARBA00023163"/>
    </source>
</evidence>
<dbReference type="GO" id="GO:0008270">
    <property type="term" value="F:zinc ion binding"/>
    <property type="evidence" value="ECO:0007669"/>
    <property type="project" value="InterPro"/>
</dbReference>
<evidence type="ECO:0000256" key="2">
    <source>
        <dbReference type="ARBA" id="ARBA00022833"/>
    </source>
</evidence>
<evidence type="ECO:0000256" key="6">
    <source>
        <dbReference type="ARBA" id="ARBA00023242"/>
    </source>
</evidence>
<dbReference type="PROSITE" id="PS50048">
    <property type="entry name" value="ZN2_CY6_FUNGAL_2"/>
    <property type="match status" value="1"/>
</dbReference>
<feature type="compositionally biased region" description="Polar residues" evidence="7">
    <location>
        <begin position="325"/>
        <end position="336"/>
    </location>
</feature>
<evidence type="ECO:0000256" key="3">
    <source>
        <dbReference type="ARBA" id="ARBA00023015"/>
    </source>
</evidence>
<dbReference type="STRING" id="683960.A0A1E3PCJ3"/>
<dbReference type="PANTHER" id="PTHR31668">
    <property type="entry name" value="GLUCOSE TRANSPORT TRANSCRIPTION REGULATOR RGT1-RELATED-RELATED"/>
    <property type="match status" value="1"/>
</dbReference>
<evidence type="ECO:0000256" key="4">
    <source>
        <dbReference type="ARBA" id="ARBA00023125"/>
    </source>
</evidence>
<dbReference type="SUPFAM" id="SSF57701">
    <property type="entry name" value="Zn2/Cys6 DNA-binding domain"/>
    <property type="match status" value="1"/>
</dbReference>
<accession>A0A1E3PCJ3</accession>
<dbReference type="Pfam" id="PF00172">
    <property type="entry name" value="Zn_clus"/>
    <property type="match status" value="1"/>
</dbReference>
<dbReference type="RefSeq" id="XP_019042217.1">
    <property type="nucleotide sequence ID" value="XM_019183102.1"/>
</dbReference>
<feature type="compositionally biased region" description="Polar residues" evidence="7">
    <location>
        <begin position="267"/>
        <end position="299"/>
    </location>
</feature>
<keyword evidence="6" id="KW-0539">Nucleus</keyword>
<dbReference type="Proteomes" id="UP000094112">
    <property type="component" value="Unassembled WGS sequence"/>
</dbReference>
<dbReference type="PANTHER" id="PTHR31668:SF26">
    <property type="entry name" value="GLUCOSE TRANSPORT TRANSCRIPTION REGULATOR RGT1-RELATED"/>
    <property type="match status" value="1"/>
</dbReference>
<sequence length="943" mass="104988">MSSIAHMLAHNADHAASSNNNNNNSSITATNNSEENNTHPLTAEIPSESTLETSSSQSPSITIDKSDSQSTIKAGNHSMTPRNSAFEDMTLSKDDEIRPSTNKNSSTSSTHPITPAIRTSVDLSAESNEITDPSDPQIKHQRKRSKVSRACDECRRKKIRCDATFSTTSNSVIKPCTSCIKNKENCSFERVPLKRGPTKGYTKDGASEPRDRSKSATRSRRSSSMGNQTLASHSHHLQQQQQQVSPSSSITLPPLVSLTNSVSFRNYSASSTGGASPNTDSKESNNLSQPASPRRNSGFGSIGERNLQANNSSGSTQSSSSINSAPQPQVNPNGTIPQGLFWKVPYSQGPFDRRGSVDSVSSSLSERSPRFSSTSSTATGGNFIFGQRPVSYESSVVSDSDDERGSNYSPRASIDIRANRSRSNSANLQVPTSPALSISSLNSLNQGFNKNLNIQNSNNNGVLAQQQQQQQNQIIELYYQFIHPSFPILPLNKQSLGNLLSIPPPNASDHQLINEIHEINTLIVQSFYASLDILITTTTRGSRSPSIVSLPNSNINSNPVELINQIFNNLMKIFPIFQTRFNLYSQNIVILLASTLVLSSYAITLLGFESDVYVSSSISIFNKLKIFRLFWDPSHLVTSENYDDYNSILKRLYIDLYIIDTLQSLSFGTPKSLNLDYEPSIVDSLFPNFANFNGASGVDFDLTKNNLKFGIILSKIGSSRNFANPRLNTFLTNDLKNKYNFFSNTLVKNSKSQDQISINFLESLLSKFELVGFLEEVSQIIQNDNKIDEELVYDFQLKSLRIVKKHLEVQSTLLKSIKNYTNSIETSSIISPFLPLVFKQSVKALNIQKIIINSLQINKDLITRLSKPLNDLISLNNYLSLLKPFKNDDFNNHLKFLFVSDHLKYLDFNSNEQSKEFEKLNHWIGLMKDLKEFIQRDDYDGWF</sequence>
<dbReference type="CDD" id="cd00067">
    <property type="entry name" value="GAL4"/>
    <property type="match status" value="1"/>
</dbReference>
<feature type="region of interest" description="Disordered" evidence="7">
    <location>
        <begin position="191"/>
        <end position="253"/>
    </location>
</feature>
<feature type="compositionally biased region" description="Basic and acidic residues" evidence="7">
    <location>
        <begin position="201"/>
        <end position="214"/>
    </location>
</feature>
<dbReference type="OrthoDB" id="5426978at2759"/>
<feature type="compositionally biased region" description="Low complexity" evidence="7">
    <location>
        <begin position="237"/>
        <end position="249"/>
    </location>
</feature>
<feature type="region of interest" description="Disordered" evidence="7">
    <location>
        <begin position="267"/>
        <end position="337"/>
    </location>
</feature>
<reference evidence="9 10" key="1">
    <citation type="journal article" date="2016" name="Proc. Natl. Acad. Sci. U.S.A.">
        <title>Comparative genomics of biotechnologically important yeasts.</title>
        <authorList>
            <person name="Riley R."/>
            <person name="Haridas S."/>
            <person name="Wolfe K.H."/>
            <person name="Lopes M.R."/>
            <person name="Hittinger C.T."/>
            <person name="Goeker M."/>
            <person name="Salamov A.A."/>
            <person name="Wisecaver J.H."/>
            <person name="Long T.M."/>
            <person name="Calvey C.H."/>
            <person name="Aerts A.L."/>
            <person name="Barry K.W."/>
            <person name="Choi C."/>
            <person name="Clum A."/>
            <person name="Coughlan A.Y."/>
            <person name="Deshpande S."/>
            <person name="Douglass A.P."/>
            <person name="Hanson S.J."/>
            <person name="Klenk H.-P."/>
            <person name="LaButti K.M."/>
            <person name="Lapidus A."/>
            <person name="Lindquist E.A."/>
            <person name="Lipzen A.M."/>
            <person name="Meier-Kolthoff J.P."/>
            <person name="Ohm R.A."/>
            <person name="Otillar R.P."/>
            <person name="Pangilinan J.L."/>
            <person name="Peng Y."/>
            <person name="Rokas A."/>
            <person name="Rosa C.A."/>
            <person name="Scheuner C."/>
            <person name="Sibirny A.A."/>
            <person name="Slot J.C."/>
            <person name="Stielow J.B."/>
            <person name="Sun H."/>
            <person name="Kurtzman C.P."/>
            <person name="Blackwell M."/>
            <person name="Grigoriev I.V."/>
            <person name="Jeffries T.W."/>
        </authorList>
    </citation>
    <scope>NUCLEOTIDE SEQUENCE [LARGE SCALE GENOMIC DNA]</scope>
    <source>
        <strain evidence="10">ATCC 58044 / CBS 1984 / NCYC 433 / NRRL Y-366-8</strain>
    </source>
</reference>
<dbReference type="GeneID" id="30200348"/>
<proteinExistence type="predicted"/>
<feature type="compositionally biased region" description="Polar residues" evidence="7">
    <location>
        <begin position="121"/>
        <end position="131"/>
    </location>
</feature>
<dbReference type="InterPro" id="IPR050797">
    <property type="entry name" value="Carb_Metab_Trans_Reg"/>
</dbReference>
<organism evidence="9 10">
    <name type="scientific">Wickerhamomyces anomalus (strain ATCC 58044 / CBS 1984 / NCYC 433 / NRRL Y-366-8)</name>
    <name type="common">Yeast</name>
    <name type="synonym">Hansenula anomala</name>
    <dbReference type="NCBI Taxonomy" id="683960"/>
    <lineage>
        <taxon>Eukaryota</taxon>
        <taxon>Fungi</taxon>
        <taxon>Dikarya</taxon>
        <taxon>Ascomycota</taxon>
        <taxon>Saccharomycotina</taxon>
        <taxon>Saccharomycetes</taxon>
        <taxon>Phaffomycetales</taxon>
        <taxon>Wickerhamomycetaceae</taxon>
        <taxon>Wickerhamomyces</taxon>
    </lineage>
</organism>
<keyword evidence="2" id="KW-0862">Zinc</keyword>
<keyword evidence="4" id="KW-0238">DNA-binding</keyword>
<dbReference type="SMART" id="SM00066">
    <property type="entry name" value="GAL4"/>
    <property type="match status" value="1"/>
</dbReference>
<evidence type="ECO:0000259" key="8">
    <source>
        <dbReference type="PROSITE" id="PS50048"/>
    </source>
</evidence>
<evidence type="ECO:0000256" key="7">
    <source>
        <dbReference type="SAM" id="MobiDB-lite"/>
    </source>
</evidence>
<dbReference type="Gene3D" id="4.10.240.10">
    <property type="entry name" value="Zn(2)-C6 fungal-type DNA-binding domain"/>
    <property type="match status" value="1"/>
</dbReference>
<dbReference type="AlphaFoldDB" id="A0A1E3PCJ3"/>
<feature type="compositionally biased region" description="Low complexity" evidence="7">
    <location>
        <begin position="357"/>
        <end position="376"/>
    </location>
</feature>